<dbReference type="KEGG" id="cluj:IAU68_04775"/>
<dbReference type="GO" id="GO:0006302">
    <property type="term" value="P:double-strand break repair"/>
    <property type="evidence" value="ECO:0007669"/>
    <property type="project" value="InterPro"/>
</dbReference>
<dbReference type="GO" id="GO:0016887">
    <property type="term" value="F:ATP hydrolysis activity"/>
    <property type="evidence" value="ECO:0007669"/>
    <property type="project" value="InterPro"/>
</dbReference>
<feature type="compositionally biased region" description="Low complexity" evidence="2">
    <location>
        <begin position="628"/>
        <end position="639"/>
    </location>
</feature>
<dbReference type="Pfam" id="PF13476">
    <property type="entry name" value="AAA_23"/>
    <property type="match status" value="1"/>
</dbReference>
<dbReference type="Proteomes" id="UP000516235">
    <property type="component" value="Chromosome"/>
</dbReference>
<keyword evidence="7" id="KW-1185">Reference proteome</keyword>
<dbReference type="EMBL" id="CP061032">
    <property type="protein sequence ID" value="QNP91075.1"/>
    <property type="molecule type" value="Genomic_DNA"/>
</dbReference>
<protein>
    <submittedName>
        <fullName evidence="5">AAA family ATPase</fullName>
    </submittedName>
</protein>
<feature type="coiled-coil region" evidence="1">
    <location>
        <begin position="221"/>
        <end position="419"/>
    </location>
</feature>
<accession>A0A7H0K1A9</accession>
<dbReference type="SUPFAM" id="SSF52540">
    <property type="entry name" value="P-loop containing nucleoside triphosphate hydrolases"/>
    <property type="match status" value="1"/>
</dbReference>
<proteinExistence type="predicted"/>
<organism evidence="5 6">
    <name type="scientific">Corynebacterium lujinxingii</name>
    <dbReference type="NCBI Taxonomy" id="2763010"/>
    <lineage>
        <taxon>Bacteria</taxon>
        <taxon>Bacillati</taxon>
        <taxon>Actinomycetota</taxon>
        <taxon>Actinomycetes</taxon>
        <taxon>Mycobacteriales</taxon>
        <taxon>Corynebacteriaceae</taxon>
        <taxon>Corynebacterium</taxon>
    </lineage>
</organism>
<dbReference type="PANTHER" id="PTHR41259">
    <property type="entry name" value="DOUBLE-STRAND BREAK REPAIR RAD50 ATPASE, PUTATIVE-RELATED"/>
    <property type="match status" value="1"/>
</dbReference>
<evidence type="ECO:0000313" key="6">
    <source>
        <dbReference type="Proteomes" id="UP000516235"/>
    </source>
</evidence>
<sequence length="890" mass="96329">MRIHSLTIDNVRAIEHLEMRDLPETGVIVVHGRNEAGKSTILDALDAVLNERHTGAGKKVKALAPAGRDASPEVELHATVGETTFTMRKRWLKGKRAELTVHAPVRANYTGREADDELIRILDEHMDTALAQTLFLRQGELDPGVAAAGIPSISRALDAEAGEGDTGEEDSDLARAIDAEYEKYWTNATPPKKKSTYAALFTAVDEAREAAASHEADVARLAQYVDEVERREAEIETIGRELPEAEEEHRDREKTFAEANQVREKAAAAAERLAHAKVARERAEQDLADRAALTKRVAHIRAEEQQLREQLEPAQQARDDEHEKIAGLVSVVDKSKERLAEARTAVKQAEAIRDLARAKRRLTTIGEQLERIQTAEQKYKKLLDSAPERDVTDTQVRVLEQAESELTLQRRLRDAASAKLEITADDATITVDGDEVSVDGTETVAVHEGSTLKLGGFGVVFRAAQGTQDPQQAVEKAQQDVADALAATGCATVDEARAARDVSKQHAAELKAARQRLDDTLAGASADELRAERTKLSAQVDESTEVLASLAPEFNPEADLDESAADDELKKAQKALGDAERDVDAAEADLKPYANKTAAHALTVLETKLEAKEAEAAGAAAELDRAEATAAADTLEHTASQARDTERQAADAAAELDAALAQADPDVAASLLEGAATRLQNLEKRKVDAENRIRELAGYIDLATGAAERADRAAAKLDAAETELTRATRRAEAARLLRETMLRHRDAARARYAAPFNAAVRERARVLFGPSVDFNYGDDLTITERTVDGVTVPLKELSGGTKEQLAILTRFAIADLVSGDGAGSPVPVVVDDALGATDPERLARMNSLFSQVGKHSQVLVLTCFPQRFDRVAAAETLSIDDLKTTSDRLG</sequence>
<dbReference type="Gene3D" id="3.40.50.300">
    <property type="entry name" value="P-loop containing nucleotide triphosphate hydrolases"/>
    <property type="match status" value="2"/>
</dbReference>
<evidence type="ECO:0000256" key="2">
    <source>
        <dbReference type="SAM" id="MobiDB-lite"/>
    </source>
</evidence>
<gene>
    <name evidence="4" type="ORF">H7348_04280</name>
    <name evidence="5" type="ORF">IAU68_04775</name>
</gene>
<dbReference type="Proteomes" id="UP000642876">
    <property type="component" value="Unassembled WGS sequence"/>
</dbReference>
<dbReference type="EMBL" id="JACMYE010000003">
    <property type="protein sequence ID" value="MBC3178535.1"/>
    <property type="molecule type" value="Genomic_DNA"/>
</dbReference>
<name>A0A7H0K1A9_9CORY</name>
<dbReference type="AlphaFoldDB" id="A0A7H0K1A9"/>
<dbReference type="PANTHER" id="PTHR41259:SF1">
    <property type="entry name" value="DOUBLE-STRAND BREAK REPAIR RAD50 ATPASE, PUTATIVE-RELATED"/>
    <property type="match status" value="1"/>
</dbReference>
<reference evidence="6 7" key="1">
    <citation type="submission" date="2020-08" db="EMBL/GenBank/DDBJ databases">
        <title>novel species in genus Corynebacterium.</title>
        <authorList>
            <person name="Zhang G."/>
        </authorList>
    </citation>
    <scope>NUCLEOTIDE SEQUENCE [LARGE SCALE GENOMIC DNA]</scope>
    <source>
        <strain evidence="5">Zg-917</strain>
        <strain evidence="6 7">zg-917</strain>
    </source>
</reference>
<evidence type="ECO:0000313" key="7">
    <source>
        <dbReference type="Proteomes" id="UP000642876"/>
    </source>
</evidence>
<dbReference type="InterPro" id="IPR027417">
    <property type="entry name" value="P-loop_NTPase"/>
</dbReference>
<keyword evidence="1" id="KW-0175">Coiled coil</keyword>
<evidence type="ECO:0000313" key="4">
    <source>
        <dbReference type="EMBL" id="MBC3178535.1"/>
    </source>
</evidence>
<dbReference type="InterPro" id="IPR038729">
    <property type="entry name" value="Rad50/SbcC_AAA"/>
</dbReference>
<feature type="domain" description="Rad50/SbcC-type AAA" evidence="3">
    <location>
        <begin position="5"/>
        <end position="263"/>
    </location>
</feature>
<evidence type="ECO:0000256" key="1">
    <source>
        <dbReference type="SAM" id="Coils"/>
    </source>
</evidence>
<dbReference type="RefSeq" id="WP_171193486.1">
    <property type="nucleotide sequence ID" value="NZ_CP061032.1"/>
</dbReference>
<feature type="region of interest" description="Disordered" evidence="2">
    <location>
        <begin position="628"/>
        <end position="651"/>
    </location>
</feature>
<evidence type="ECO:0000259" key="3">
    <source>
        <dbReference type="Pfam" id="PF13476"/>
    </source>
</evidence>
<evidence type="ECO:0000313" key="5">
    <source>
        <dbReference type="EMBL" id="QNP91075.1"/>
    </source>
</evidence>